<dbReference type="SUPFAM" id="SSF51366">
    <property type="entry name" value="Ribulose-phoshate binding barrel"/>
    <property type="match status" value="1"/>
</dbReference>
<dbReference type="HOGENOM" id="CLU_075239_1_0_2"/>
<dbReference type="STRING" id="694429.Pyrfu_1342"/>
<dbReference type="AlphaFoldDB" id="G0EGQ2"/>
<dbReference type="InParanoid" id="G0EGQ2"/>
<dbReference type="CDD" id="cd04722">
    <property type="entry name" value="TIM_phosphate_binding"/>
    <property type="match status" value="1"/>
</dbReference>
<dbReference type="GeneID" id="11138526"/>
<dbReference type="eggNOG" id="arCOG01982">
    <property type="taxonomic scope" value="Archaea"/>
</dbReference>
<evidence type="ECO:0000256" key="1">
    <source>
        <dbReference type="ARBA" id="ARBA00006007"/>
    </source>
</evidence>
<sequence>MRELLAIEGKPVIGVVHLPPLPGSPRFSGNLEDVIERAVSDAKALEEGGVDAVIVENYGDAPFAVRVREPETIAAMTVVVREVVRSVSIPVGVSLLRNSGPEAVAVAYASGAAFIRVNALCEARVAPEGILEPVAREVELKRRLLGWKGLVLADIDVKHSLPLGEGYNPRLAAREVLHRCKPDALVVTGARTGEAPEPGYVAVIREAVPHAKLLLGSGVTPDNIRLYWRLVDGFIVGSYFKKDGVTTNPVDPQRVERLMRIVERLRQG</sequence>
<dbReference type="NCBIfam" id="TIGR00259">
    <property type="entry name" value="thylakoid_BtpA"/>
    <property type="match status" value="1"/>
</dbReference>
<dbReference type="PIRSF" id="PIRSF005956">
    <property type="entry name" value="BtpA"/>
    <property type="match status" value="1"/>
</dbReference>
<dbReference type="EMBL" id="CP002838">
    <property type="protein sequence ID" value="AEM39200.1"/>
    <property type="molecule type" value="Genomic_DNA"/>
</dbReference>
<evidence type="ECO:0000313" key="3">
    <source>
        <dbReference type="Proteomes" id="UP000001037"/>
    </source>
</evidence>
<proteinExistence type="inferred from homology"/>
<evidence type="ECO:0000313" key="2">
    <source>
        <dbReference type="EMBL" id="AEM39200.1"/>
    </source>
</evidence>
<reference evidence="2 3" key="1">
    <citation type="journal article" date="2011" name="Stand. Genomic Sci.">
        <title>Complete genome sequence of the hyperthermophilic chemolithoautotroph Pyrolobus fumarii type strain (1A).</title>
        <authorList>
            <person name="Anderson I."/>
            <person name="Goker M."/>
            <person name="Nolan M."/>
            <person name="Lucas S."/>
            <person name="Hammon N."/>
            <person name="Deshpande S."/>
            <person name="Cheng J.F."/>
            <person name="Tapia R."/>
            <person name="Han C."/>
            <person name="Goodwin L."/>
            <person name="Pitluck S."/>
            <person name="Huntemann M."/>
            <person name="Liolios K."/>
            <person name="Ivanova N."/>
            <person name="Pagani I."/>
            <person name="Mavromatis K."/>
            <person name="Ovchinikova G."/>
            <person name="Pati A."/>
            <person name="Chen A."/>
            <person name="Palaniappan K."/>
            <person name="Land M."/>
            <person name="Hauser L."/>
            <person name="Brambilla E.M."/>
            <person name="Huber H."/>
            <person name="Yasawong M."/>
            <person name="Rohde M."/>
            <person name="Spring S."/>
            <person name="Abt B."/>
            <person name="Sikorski J."/>
            <person name="Wirth R."/>
            <person name="Detter J.C."/>
            <person name="Woyke T."/>
            <person name="Bristow J."/>
            <person name="Eisen J.A."/>
            <person name="Markowitz V."/>
            <person name="Hugenholtz P."/>
            <person name="Kyrpides N.C."/>
            <person name="Klenk H.P."/>
            <person name="Lapidus A."/>
        </authorList>
    </citation>
    <scope>NUCLEOTIDE SEQUENCE [LARGE SCALE GENOMIC DNA]</scope>
    <source>
        <strain evidence="3">DSM 11204 / 1A</strain>
    </source>
</reference>
<dbReference type="InterPro" id="IPR011060">
    <property type="entry name" value="RibuloseP-bd_barrel"/>
</dbReference>
<protein>
    <submittedName>
        <fullName evidence="2">Photosystem I assembly BtpA</fullName>
    </submittedName>
</protein>
<dbReference type="RefSeq" id="WP_014026877.1">
    <property type="nucleotide sequence ID" value="NC_015931.1"/>
</dbReference>
<dbReference type="PANTHER" id="PTHR21381:SF3">
    <property type="entry name" value="SGC REGION PROTEIN SGCQ-RELATED"/>
    <property type="match status" value="1"/>
</dbReference>
<dbReference type="Proteomes" id="UP000001037">
    <property type="component" value="Chromosome"/>
</dbReference>
<organism evidence="2 3">
    <name type="scientific">Pyrolobus fumarii (strain DSM 11204 / 1A)</name>
    <dbReference type="NCBI Taxonomy" id="694429"/>
    <lineage>
        <taxon>Archaea</taxon>
        <taxon>Thermoproteota</taxon>
        <taxon>Thermoprotei</taxon>
        <taxon>Desulfurococcales</taxon>
        <taxon>Pyrodictiaceae</taxon>
        <taxon>Pyrolobus</taxon>
    </lineage>
</organism>
<dbReference type="KEGG" id="pfm:Pyrfu_1342"/>
<keyword evidence="3" id="KW-1185">Reference proteome</keyword>
<comment type="similarity">
    <text evidence="1">Belongs to the BtpA family.</text>
</comment>
<dbReference type="InterPro" id="IPR005137">
    <property type="entry name" value="BtpA"/>
</dbReference>
<accession>G0EGQ2</accession>
<name>G0EGQ2_PYRF1</name>
<dbReference type="Pfam" id="PF03437">
    <property type="entry name" value="BtpA"/>
    <property type="match status" value="1"/>
</dbReference>
<dbReference type="PANTHER" id="PTHR21381">
    <property type="entry name" value="ZGC:162297"/>
    <property type="match status" value="1"/>
</dbReference>
<gene>
    <name evidence="2" type="ordered locus">Pyrfu_1342</name>
</gene>